<dbReference type="EMBL" id="VFMN01000001">
    <property type="protein sequence ID" value="TQJ08203.1"/>
    <property type="molecule type" value="Genomic_DNA"/>
</dbReference>
<protein>
    <submittedName>
        <fullName evidence="2">DinB family protein</fullName>
    </submittedName>
</protein>
<reference evidence="2 3" key="1">
    <citation type="submission" date="2019-06" db="EMBL/GenBank/DDBJ databases">
        <title>Sequencing the genomes of 1000 actinobacteria strains.</title>
        <authorList>
            <person name="Klenk H.-P."/>
        </authorList>
    </citation>
    <scope>NUCLEOTIDE SEQUENCE [LARGE SCALE GENOMIC DNA]</scope>
    <source>
        <strain evidence="2 3">DSM 18607</strain>
    </source>
</reference>
<accession>A0A542DYM8</accession>
<dbReference type="RefSeq" id="WP_141847745.1">
    <property type="nucleotide sequence ID" value="NZ_BAAAPR010000002.1"/>
</dbReference>
<dbReference type="InterPro" id="IPR024775">
    <property type="entry name" value="DinB-like"/>
</dbReference>
<gene>
    <name evidence="2" type="ORF">FB458_1287</name>
</gene>
<feature type="domain" description="DinB-like" evidence="1">
    <location>
        <begin position="36"/>
        <end position="172"/>
    </location>
</feature>
<proteinExistence type="predicted"/>
<dbReference type="Gene3D" id="1.20.120.450">
    <property type="entry name" value="dinb family like domain"/>
    <property type="match status" value="1"/>
</dbReference>
<sequence>MSDLPPWFDELYVCSGCGLDYASVSVDGAVRLVDAVVAELPGVLRGVDAEALRARPTPLEWAPIEIACHVRDVLAAFTVRLHRGLAEDAPILDPLYGDLRAARFGYRDASLDAVVEGVRANGRGFAAEVAAVPTDAWEREVSRRNGLHQEVRSLRWLVRQAAHESVHHRNEIVRASAPR</sequence>
<keyword evidence="3" id="KW-1185">Reference proteome</keyword>
<dbReference type="SUPFAM" id="SSF109854">
    <property type="entry name" value="DinB/YfiT-like putative metalloenzymes"/>
    <property type="match status" value="1"/>
</dbReference>
<organism evidence="2 3">
    <name type="scientific">Lapillicoccus jejuensis</name>
    <dbReference type="NCBI Taxonomy" id="402171"/>
    <lineage>
        <taxon>Bacteria</taxon>
        <taxon>Bacillati</taxon>
        <taxon>Actinomycetota</taxon>
        <taxon>Actinomycetes</taxon>
        <taxon>Micrococcales</taxon>
        <taxon>Intrasporangiaceae</taxon>
        <taxon>Lapillicoccus</taxon>
    </lineage>
</organism>
<evidence type="ECO:0000313" key="2">
    <source>
        <dbReference type="EMBL" id="TQJ08203.1"/>
    </source>
</evidence>
<comment type="caution">
    <text evidence="2">The sequence shown here is derived from an EMBL/GenBank/DDBJ whole genome shotgun (WGS) entry which is preliminary data.</text>
</comment>
<dbReference type="Proteomes" id="UP000317893">
    <property type="component" value="Unassembled WGS sequence"/>
</dbReference>
<dbReference type="AlphaFoldDB" id="A0A542DYM8"/>
<dbReference type="InterPro" id="IPR034660">
    <property type="entry name" value="DinB/YfiT-like"/>
</dbReference>
<evidence type="ECO:0000259" key="1">
    <source>
        <dbReference type="Pfam" id="PF12867"/>
    </source>
</evidence>
<dbReference type="Pfam" id="PF12867">
    <property type="entry name" value="DinB_2"/>
    <property type="match status" value="1"/>
</dbReference>
<dbReference type="OrthoDB" id="3376896at2"/>
<evidence type="ECO:0000313" key="3">
    <source>
        <dbReference type="Proteomes" id="UP000317893"/>
    </source>
</evidence>
<name>A0A542DYM8_9MICO</name>